<dbReference type="AlphaFoldDB" id="A0A7S4L1I1"/>
<dbReference type="PROSITE" id="PS51857">
    <property type="entry name" value="CSD_2"/>
    <property type="match status" value="1"/>
</dbReference>
<dbReference type="Pfam" id="PF00313">
    <property type="entry name" value="CSD"/>
    <property type="match status" value="1"/>
</dbReference>
<feature type="region of interest" description="Disordered" evidence="1">
    <location>
        <begin position="381"/>
        <end position="414"/>
    </location>
</feature>
<evidence type="ECO:0000256" key="1">
    <source>
        <dbReference type="SAM" id="MobiDB-lite"/>
    </source>
</evidence>
<evidence type="ECO:0000259" key="2">
    <source>
        <dbReference type="PROSITE" id="PS51857"/>
    </source>
</evidence>
<dbReference type="GO" id="GO:0003676">
    <property type="term" value="F:nucleic acid binding"/>
    <property type="evidence" value="ECO:0007669"/>
    <property type="project" value="InterPro"/>
</dbReference>
<protein>
    <recommendedName>
        <fullName evidence="2">CSD domain-containing protein</fullName>
    </recommendedName>
</protein>
<feature type="region of interest" description="Disordered" evidence="1">
    <location>
        <begin position="335"/>
        <end position="364"/>
    </location>
</feature>
<dbReference type="SUPFAM" id="SSF50249">
    <property type="entry name" value="Nucleic acid-binding proteins"/>
    <property type="match status" value="1"/>
</dbReference>
<feature type="compositionally biased region" description="Basic and acidic residues" evidence="1">
    <location>
        <begin position="355"/>
        <end position="364"/>
    </location>
</feature>
<gene>
    <name evidence="3" type="ORF">GTHE00462_LOCUS22041</name>
</gene>
<sequence>MTNGIFNLEKFRSEVKGRVKLVREAQEEGRLSINYIRNEYSHALAKRHVASSVSNHEDGAETAVQHQPSSSPSKHKKLTSLDPKRGIPPTSSFLVDDPLRAGRLQWVHPEKWYSLTPLSAQSSCDIEDIRYQYHKPRLPPRPSESPYSALPTRVLENPVKVETKTRKKKGASHYADTSSSHKVPVKTFGHMRKCQNPFNEGWKIATFKPIDERLIPYRAVVKKWIPQSKYGFLDWDGQEVFVHKSQVMDNDLQVGEHVLFEVNTLGKHQLEAKNVRKYNGEDAIPEGMHPEYYRDLVTRRDYAEENRKIFATGFWKYPPSEETLEAEKGGLGRMFSPFEHGVKKGGPQSPSALESEEKGPQLGQKLDRKPWLTKFIAKSASRNPPKMPACASYFTSPTVSSRDEQAPEKPYSTLDAAYLSPTSLRGQRSFSSEGSWLLTRDKRSSLSLEKERSSFF</sequence>
<feature type="region of interest" description="Disordered" evidence="1">
    <location>
        <begin position="47"/>
        <end position="93"/>
    </location>
</feature>
<accession>A0A7S4L1I1</accession>
<organism evidence="3">
    <name type="scientific">Guillardia theta</name>
    <name type="common">Cryptophyte</name>
    <name type="synonym">Cryptomonas phi</name>
    <dbReference type="NCBI Taxonomy" id="55529"/>
    <lineage>
        <taxon>Eukaryota</taxon>
        <taxon>Cryptophyceae</taxon>
        <taxon>Pyrenomonadales</taxon>
        <taxon>Geminigeraceae</taxon>
        <taxon>Guillardia</taxon>
    </lineage>
</organism>
<dbReference type="EMBL" id="HBKN01028455">
    <property type="protein sequence ID" value="CAE2312189.1"/>
    <property type="molecule type" value="Transcribed_RNA"/>
</dbReference>
<feature type="domain" description="CSD" evidence="2">
    <location>
        <begin position="216"/>
        <end position="277"/>
    </location>
</feature>
<dbReference type="InterPro" id="IPR012340">
    <property type="entry name" value="NA-bd_OB-fold"/>
</dbReference>
<evidence type="ECO:0000313" key="3">
    <source>
        <dbReference type="EMBL" id="CAE2312189.1"/>
    </source>
</evidence>
<reference evidence="3" key="1">
    <citation type="submission" date="2021-01" db="EMBL/GenBank/DDBJ databases">
        <authorList>
            <person name="Corre E."/>
            <person name="Pelletier E."/>
            <person name="Niang G."/>
            <person name="Scheremetjew M."/>
            <person name="Finn R."/>
            <person name="Kale V."/>
            <person name="Holt S."/>
            <person name="Cochrane G."/>
            <person name="Meng A."/>
            <person name="Brown T."/>
            <person name="Cohen L."/>
        </authorList>
    </citation>
    <scope>NUCLEOTIDE SEQUENCE</scope>
    <source>
        <strain evidence="3">CCMP 2712</strain>
    </source>
</reference>
<proteinExistence type="predicted"/>
<dbReference type="Gene3D" id="2.40.50.140">
    <property type="entry name" value="Nucleic acid-binding proteins"/>
    <property type="match status" value="1"/>
</dbReference>
<dbReference type="InterPro" id="IPR002059">
    <property type="entry name" value="CSP_DNA-bd"/>
</dbReference>
<name>A0A7S4L1I1_GUITH</name>